<dbReference type="Gene3D" id="3.40.50.1820">
    <property type="entry name" value="alpha/beta hydrolase"/>
    <property type="match status" value="1"/>
</dbReference>
<dbReference type="GO" id="GO:0008610">
    <property type="term" value="P:lipid biosynthetic process"/>
    <property type="evidence" value="ECO:0007669"/>
    <property type="project" value="TreeGrafter"/>
</dbReference>
<proteinExistence type="inferred from homology"/>
<dbReference type="InterPro" id="IPR020802">
    <property type="entry name" value="TesA-like"/>
</dbReference>
<dbReference type="InterPro" id="IPR012223">
    <property type="entry name" value="TEII"/>
</dbReference>
<protein>
    <submittedName>
        <fullName evidence="4">Surfactin synthase thioesterase subunit</fullName>
    </submittedName>
</protein>
<sequence>MLNTVGTTDLWVRRYHPRPEARVRLVCLPHAGGAASYFFPVSRALTADIEVLAVQYPGRQDRRTEPFIRTIDELADAVTAVLAEVARNGPLALFGHSMGAVLGFEVALRLERTGVVPAALFVSGRRAPSTDRDERVHLLDDAGVLAEVRSLSGTDARVMDDDELVRMALPAIRNDYTAIETYRCQPGPPLSCPIHAMVGDADPKATIDEVRAWRDHTDADFELHVFPGGHFYLDQQSTAVLAEITKVLA</sequence>
<evidence type="ECO:0000313" key="4">
    <source>
        <dbReference type="EMBL" id="SCL54014.1"/>
    </source>
</evidence>
<accession>A0A1C6UJ84</accession>
<evidence type="ECO:0000256" key="1">
    <source>
        <dbReference type="ARBA" id="ARBA00007169"/>
    </source>
</evidence>
<keyword evidence="2" id="KW-0378">Hydrolase</keyword>
<gene>
    <name evidence="4" type="ORF">GA0070604_2905</name>
</gene>
<dbReference type="Pfam" id="PF00975">
    <property type="entry name" value="Thioesterase"/>
    <property type="match status" value="1"/>
</dbReference>
<dbReference type="Proteomes" id="UP000199696">
    <property type="component" value="Unassembled WGS sequence"/>
</dbReference>
<keyword evidence="5" id="KW-1185">Reference proteome</keyword>
<organism evidence="4 5">
    <name type="scientific">Micromonospora eburnea</name>
    <dbReference type="NCBI Taxonomy" id="227316"/>
    <lineage>
        <taxon>Bacteria</taxon>
        <taxon>Bacillati</taxon>
        <taxon>Actinomycetota</taxon>
        <taxon>Actinomycetes</taxon>
        <taxon>Micromonosporales</taxon>
        <taxon>Micromonosporaceae</taxon>
        <taxon>Micromonospora</taxon>
    </lineage>
</organism>
<dbReference type="InterPro" id="IPR029058">
    <property type="entry name" value="AB_hydrolase_fold"/>
</dbReference>
<dbReference type="EMBL" id="FMHY01000002">
    <property type="protein sequence ID" value="SCL54014.1"/>
    <property type="molecule type" value="Genomic_DNA"/>
</dbReference>
<dbReference type="SMART" id="SM00824">
    <property type="entry name" value="PKS_TE"/>
    <property type="match status" value="1"/>
</dbReference>
<comment type="similarity">
    <text evidence="1">Belongs to the thioesterase family.</text>
</comment>
<dbReference type="AlphaFoldDB" id="A0A1C6UJ84"/>
<dbReference type="RefSeq" id="WP_091118419.1">
    <property type="nucleotide sequence ID" value="NZ_FMHY01000002.1"/>
</dbReference>
<dbReference type="GO" id="GO:0016787">
    <property type="term" value="F:hydrolase activity"/>
    <property type="evidence" value="ECO:0007669"/>
    <property type="project" value="UniProtKB-KW"/>
</dbReference>
<dbReference type="PANTHER" id="PTHR11487:SF0">
    <property type="entry name" value="S-ACYL FATTY ACID SYNTHASE THIOESTERASE, MEDIUM CHAIN"/>
    <property type="match status" value="1"/>
</dbReference>
<reference evidence="5" key="1">
    <citation type="submission" date="2016-06" db="EMBL/GenBank/DDBJ databases">
        <authorList>
            <person name="Varghese N."/>
            <person name="Submissions Spin"/>
        </authorList>
    </citation>
    <scope>NUCLEOTIDE SEQUENCE [LARGE SCALE GENOMIC DNA]</scope>
    <source>
        <strain evidence="5">DSM 44814</strain>
    </source>
</reference>
<evidence type="ECO:0000313" key="5">
    <source>
        <dbReference type="Proteomes" id="UP000199696"/>
    </source>
</evidence>
<evidence type="ECO:0000259" key="3">
    <source>
        <dbReference type="SMART" id="SM00824"/>
    </source>
</evidence>
<dbReference type="PANTHER" id="PTHR11487">
    <property type="entry name" value="THIOESTERASE"/>
    <property type="match status" value="1"/>
</dbReference>
<dbReference type="OrthoDB" id="8480037at2"/>
<dbReference type="SUPFAM" id="SSF53474">
    <property type="entry name" value="alpha/beta-Hydrolases"/>
    <property type="match status" value="1"/>
</dbReference>
<evidence type="ECO:0000256" key="2">
    <source>
        <dbReference type="ARBA" id="ARBA00022801"/>
    </source>
</evidence>
<name>A0A1C6UJ84_9ACTN</name>
<dbReference type="STRING" id="227316.GA0070604_2905"/>
<feature type="domain" description="Thioesterase TesA-like" evidence="3">
    <location>
        <begin position="26"/>
        <end position="248"/>
    </location>
</feature>
<dbReference type="InterPro" id="IPR001031">
    <property type="entry name" value="Thioesterase"/>
</dbReference>